<dbReference type="Proteomes" id="UP000250235">
    <property type="component" value="Unassembled WGS sequence"/>
</dbReference>
<comment type="similarity">
    <text evidence="2 9">Belongs to the glycosyl hydrolase 28 family.</text>
</comment>
<evidence type="ECO:0000256" key="8">
    <source>
        <dbReference type="PROSITE-ProRule" id="PRU10052"/>
    </source>
</evidence>
<keyword evidence="4" id="KW-0964">Secreted</keyword>
<keyword evidence="10" id="KW-0732">Signal</keyword>
<evidence type="ECO:0000313" key="11">
    <source>
        <dbReference type="EMBL" id="KZV29741.1"/>
    </source>
</evidence>
<evidence type="ECO:0000256" key="7">
    <source>
        <dbReference type="ARBA" id="ARBA00023316"/>
    </source>
</evidence>
<dbReference type="SMART" id="SM00710">
    <property type="entry name" value="PbH1"/>
    <property type="match status" value="7"/>
</dbReference>
<evidence type="ECO:0000256" key="3">
    <source>
        <dbReference type="ARBA" id="ARBA00022512"/>
    </source>
</evidence>
<gene>
    <name evidence="11" type="ORF">F511_05835</name>
</gene>
<dbReference type="InterPro" id="IPR012334">
    <property type="entry name" value="Pectin_lyas_fold"/>
</dbReference>
<dbReference type="PROSITE" id="PS00502">
    <property type="entry name" value="POLYGALACTURONASE"/>
    <property type="match status" value="1"/>
</dbReference>
<evidence type="ECO:0000256" key="10">
    <source>
        <dbReference type="SAM" id="SignalP"/>
    </source>
</evidence>
<proteinExistence type="inferred from homology"/>
<evidence type="ECO:0000256" key="6">
    <source>
        <dbReference type="ARBA" id="ARBA00023295"/>
    </source>
</evidence>
<dbReference type="InterPro" id="IPR000743">
    <property type="entry name" value="Glyco_hydro_28"/>
</dbReference>
<feature type="chain" id="PRO_5016296086" evidence="10">
    <location>
        <begin position="22"/>
        <end position="417"/>
    </location>
</feature>
<comment type="subcellular location">
    <subcellularLocation>
        <location evidence="1">Secreted</location>
        <location evidence="1">Cell wall</location>
    </subcellularLocation>
</comment>
<protein>
    <submittedName>
        <fullName evidence="11">Exopolygalacturonase-like</fullName>
    </submittedName>
</protein>
<dbReference type="OrthoDB" id="187139at2759"/>
<evidence type="ECO:0000256" key="9">
    <source>
        <dbReference type="RuleBase" id="RU361169"/>
    </source>
</evidence>
<reference evidence="11 12" key="1">
    <citation type="journal article" date="2015" name="Proc. Natl. Acad. Sci. U.S.A.">
        <title>The resurrection genome of Boea hygrometrica: A blueprint for survival of dehydration.</title>
        <authorList>
            <person name="Xiao L."/>
            <person name="Yang G."/>
            <person name="Zhang L."/>
            <person name="Yang X."/>
            <person name="Zhao S."/>
            <person name="Ji Z."/>
            <person name="Zhou Q."/>
            <person name="Hu M."/>
            <person name="Wang Y."/>
            <person name="Chen M."/>
            <person name="Xu Y."/>
            <person name="Jin H."/>
            <person name="Xiao X."/>
            <person name="Hu G."/>
            <person name="Bao F."/>
            <person name="Hu Y."/>
            <person name="Wan P."/>
            <person name="Li L."/>
            <person name="Deng X."/>
            <person name="Kuang T."/>
            <person name="Xiang C."/>
            <person name="Zhu J.K."/>
            <person name="Oliver M.J."/>
            <person name="He Y."/>
        </authorList>
    </citation>
    <scope>NUCLEOTIDE SEQUENCE [LARGE SCALE GENOMIC DNA]</scope>
    <source>
        <strain evidence="12">cv. XS01</strain>
    </source>
</reference>
<evidence type="ECO:0000313" key="12">
    <source>
        <dbReference type="Proteomes" id="UP000250235"/>
    </source>
</evidence>
<keyword evidence="7" id="KW-0961">Cell wall biogenesis/degradation</keyword>
<dbReference type="Pfam" id="PF00295">
    <property type="entry name" value="Glyco_hydro_28"/>
    <property type="match status" value="1"/>
</dbReference>
<dbReference type="AlphaFoldDB" id="A0A2Z7B6K8"/>
<dbReference type="InterPro" id="IPR006626">
    <property type="entry name" value="PbH1"/>
</dbReference>
<dbReference type="Gene3D" id="2.160.20.10">
    <property type="entry name" value="Single-stranded right-handed beta-helix, Pectin lyase-like"/>
    <property type="match status" value="1"/>
</dbReference>
<evidence type="ECO:0000256" key="5">
    <source>
        <dbReference type="ARBA" id="ARBA00022801"/>
    </source>
</evidence>
<dbReference type="GO" id="GO:0005975">
    <property type="term" value="P:carbohydrate metabolic process"/>
    <property type="evidence" value="ECO:0007669"/>
    <property type="project" value="InterPro"/>
</dbReference>
<sequence length="417" mass="45258">MYPRVGLGIAFLSILVVACSSRSHRTKVFNVKTYGATGNSRADMNSKAFLKAWTESCKWSGKSSVLIPKGTYHLGSIVLKGPCNGRKEFVIKGMLRSPNQPSTFFIDHWITFQNINNLRIHGGGTLDGQGASAWPYNKCKTGSCKPLPVITERSATVVFNYFKFWNDQQSLRLDFVNDSEISNIKSLNSKNFHFNLFACNRVNIRQVTLSAPADSPNTDGIHVSSSGNINIDKSVISTGDDCVSIGPGNRDIHITNTFCGPGHGISVGSMGKSGTKEDVTSISVVNCTFRGTLNGVQIKTWPEPTAAGGFASNFTYDNILMENVDNPIFINQQYCPFNLCNPQGSSKIQISNILFRNIWGTSTTKDAVKLKCSKSNPCHNIALENINLIGPGGVASSSCSNVHGRSLGRQKPPSCLS</sequence>
<keyword evidence="12" id="KW-1185">Reference proteome</keyword>
<dbReference type="PANTHER" id="PTHR31375">
    <property type="match status" value="1"/>
</dbReference>
<dbReference type="SUPFAM" id="SSF51126">
    <property type="entry name" value="Pectin lyase-like"/>
    <property type="match status" value="1"/>
</dbReference>
<feature type="signal peptide" evidence="10">
    <location>
        <begin position="1"/>
        <end position="21"/>
    </location>
</feature>
<dbReference type="PROSITE" id="PS51257">
    <property type="entry name" value="PROKAR_LIPOPROTEIN"/>
    <property type="match status" value="1"/>
</dbReference>
<dbReference type="EMBL" id="KV009357">
    <property type="protein sequence ID" value="KZV29741.1"/>
    <property type="molecule type" value="Genomic_DNA"/>
</dbReference>
<organism evidence="11 12">
    <name type="scientific">Dorcoceras hygrometricum</name>
    <dbReference type="NCBI Taxonomy" id="472368"/>
    <lineage>
        <taxon>Eukaryota</taxon>
        <taxon>Viridiplantae</taxon>
        <taxon>Streptophyta</taxon>
        <taxon>Embryophyta</taxon>
        <taxon>Tracheophyta</taxon>
        <taxon>Spermatophyta</taxon>
        <taxon>Magnoliopsida</taxon>
        <taxon>eudicotyledons</taxon>
        <taxon>Gunneridae</taxon>
        <taxon>Pentapetalae</taxon>
        <taxon>asterids</taxon>
        <taxon>lamiids</taxon>
        <taxon>Lamiales</taxon>
        <taxon>Gesneriaceae</taxon>
        <taxon>Didymocarpoideae</taxon>
        <taxon>Trichosporeae</taxon>
        <taxon>Loxocarpinae</taxon>
        <taxon>Dorcoceras</taxon>
    </lineage>
</organism>
<evidence type="ECO:0000256" key="1">
    <source>
        <dbReference type="ARBA" id="ARBA00004191"/>
    </source>
</evidence>
<keyword evidence="3" id="KW-0134">Cell wall</keyword>
<evidence type="ECO:0000256" key="2">
    <source>
        <dbReference type="ARBA" id="ARBA00008834"/>
    </source>
</evidence>
<accession>A0A2Z7B6K8</accession>
<dbReference type="GO" id="GO:0004650">
    <property type="term" value="F:polygalacturonase activity"/>
    <property type="evidence" value="ECO:0007669"/>
    <property type="project" value="InterPro"/>
</dbReference>
<keyword evidence="5 9" id="KW-0378">Hydrolase</keyword>
<evidence type="ECO:0000256" key="4">
    <source>
        <dbReference type="ARBA" id="ARBA00022525"/>
    </source>
</evidence>
<feature type="active site" evidence="8">
    <location>
        <position position="263"/>
    </location>
</feature>
<keyword evidence="6 9" id="KW-0326">Glycosidase</keyword>
<dbReference type="FunFam" id="2.160.20.10:FF:000004">
    <property type="entry name" value="Pectin lyase-like superfamily protein"/>
    <property type="match status" value="1"/>
</dbReference>
<dbReference type="GO" id="GO:0071555">
    <property type="term" value="P:cell wall organization"/>
    <property type="evidence" value="ECO:0007669"/>
    <property type="project" value="UniProtKB-KW"/>
</dbReference>
<name>A0A2Z7B6K8_9LAMI</name>
<dbReference type="InterPro" id="IPR011050">
    <property type="entry name" value="Pectin_lyase_fold/virulence"/>
</dbReference>